<dbReference type="OrthoDB" id="9801582at2"/>
<reference evidence="8" key="1">
    <citation type="submission" date="2016-09" db="EMBL/GenBank/DDBJ databases">
        <authorList>
            <person name="Koehorst J."/>
        </authorList>
    </citation>
    <scope>NUCLEOTIDE SEQUENCE [LARGE SCALE GENOMIC DNA]</scope>
</reference>
<evidence type="ECO:0000256" key="5">
    <source>
        <dbReference type="HAMAP-Rule" id="MF_00373"/>
    </source>
</evidence>
<dbReference type="RefSeq" id="WP_067774084.1">
    <property type="nucleotide sequence ID" value="NZ_JACVVN010000007.1"/>
</dbReference>
<dbReference type="STRING" id="1679444.PYTT_1109"/>
<name>A0A1C7PDN9_9BACT</name>
<evidence type="ECO:0000313" key="8">
    <source>
        <dbReference type="Proteomes" id="UP000176204"/>
    </source>
</evidence>
<dbReference type="GO" id="GO:0006412">
    <property type="term" value="P:translation"/>
    <property type="evidence" value="ECO:0007669"/>
    <property type="project" value="UniProtKB-UniRule"/>
</dbReference>
<dbReference type="InterPro" id="IPR037147">
    <property type="entry name" value="Ribosomal_bL28_sf"/>
</dbReference>
<evidence type="ECO:0000256" key="6">
    <source>
        <dbReference type="SAM" id="MobiDB-lite"/>
    </source>
</evidence>
<dbReference type="GO" id="GO:0003735">
    <property type="term" value="F:structural constituent of ribosome"/>
    <property type="evidence" value="ECO:0007669"/>
    <property type="project" value="InterPro"/>
</dbReference>
<feature type="region of interest" description="Disordered" evidence="6">
    <location>
        <begin position="1"/>
        <end position="30"/>
    </location>
</feature>
<accession>A0A1C7PDN9</accession>
<keyword evidence="3 5" id="KW-0687">Ribonucleoprotein</keyword>
<evidence type="ECO:0000256" key="2">
    <source>
        <dbReference type="ARBA" id="ARBA00022980"/>
    </source>
</evidence>
<evidence type="ECO:0000256" key="3">
    <source>
        <dbReference type="ARBA" id="ARBA00023274"/>
    </source>
</evidence>
<dbReference type="Gene3D" id="2.30.170.40">
    <property type="entry name" value="Ribosomal protein L28/L24"/>
    <property type="match status" value="1"/>
</dbReference>
<dbReference type="Proteomes" id="UP000176204">
    <property type="component" value="Chromosome I"/>
</dbReference>
<feature type="compositionally biased region" description="Basic residues" evidence="6">
    <location>
        <begin position="14"/>
        <end position="30"/>
    </location>
</feature>
<organism evidence="7 8">
    <name type="scientific">Akkermansia glycaniphila</name>
    <dbReference type="NCBI Taxonomy" id="1679444"/>
    <lineage>
        <taxon>Bacteria</taxon>
        <taxon>Pseudomonadati</taxon>
        <taxon>Verrucomicrobiota</taxon>
        <taxon>Verrucomicrobiia</taxon>
        <taxon>Verrucomicrobiales</taxon>
        <taxon>Akkermansiaceae</taxon>
        <taxon>Akkermansia</taxon>
    </lineage>
</organism>
<evidence type="ECO:0000313" key="7">
    <source>
        <dbReference type="EMBL" id="SEH83674.1"/>
    </source>
</evidence>
<dbReference type="InterPro" id="IPR026569">
    <property type="entry name" value="Ribosomal_bL28"/>
</dbReference>
<dbReference type="InterPro" id="IPR034704">
    <property type="entry name" value="Ribosomal_bL28/bL31-like_sf"/>
</dbReference>
<dbReference type="PANTHER" id="PTHR13528:SF2">
    <property type="entry name" value="LARGE RIBOSOMAL SUBUNIT PROTEIN BL28M"/>
    <property type="match status" value="1"/>
</dbReference>
<evidence type="ECO:0000256" key="1">
    <source>
        <dbReference type="ARBA" id="ARBA00008760"/>
    </source>
</evidence>
<dbReference type="Pfam" id="PF00830">
    <property type="entry name" value="Ribosomal_L28"/>
    <property type="match status" value="1"/>
</dbReference>
<dbReference type="HAMAP" id="MF_00373">
    <property type="entry name" value="Ribosomal_bL28"/>
    <property type="match status" value="1"/>
</dbReference>
<dbReference type="InterPro" id="IPR001383">
    <property type="entry name" value="Ribosomal_bL28_bact-type"/>
</dbReference>
<gene>
    <name evidence="5" type="primary">rpmB</name>
    <name evidence="7" type="ORF">PYTT_1109</name>
</gene>
<proteinExistence type="inferred from homology"/>
<dbReference type="SUPFAM" id="SSF143800">
    <property type="entry name" value="L28p-like"/>
    <property type="match status" value="1"/>
</dbReference>
<keyword evidence="2 5" id="KW-0689">Ribosomal protein</keyword>
<dbReference type="AlphaFoldDB" id="A0A1C7PDN9"/>
<sequence>MSRICLIRGSQPRAGRRIHRSGLAKKKGGIGRHVTKTVNRTVYPNLQEKRIWVPELGGFVKMKLSCKALRTISKNGAYNTLKAAGLL</sequence>
<dbReference type="GO" id="GO:0005840">
    <property type="term" value="C:ribosome"/>
    <property type="evidence" value="ECO:0007669"/>
    <property type="project" value="UniProtKB-KW"/>
</dbReference>
<dbReference type="NCBIfam" id="TIGR00009">
    <property type="entry name" value="L28"/>
    <property type="match status" value="1"/>
</dbReference>
<evidence type="ECO:0000256" key="4">
    <source>
        <dbReference type="ARBA" id="ARBA00035174"/>
    </source>
</evidence>
<dbReference type="EMBL" id="LT629973">
    <property type="protein sequence ID" value="SEH83674.1"/>
    <property type="molecule type" value="Genomic_DNA"/>
</dbReference>
<protein>
    <recommendedName>
        <fullName evidence="4 5">Large ribosomal subunit protein bL28</fullName>
    </recommendedName>
</protein>
<dbReference type="PANTHER" id="PTHR13528">
    <property type="entry name" value="39S RIBOSOMAL PROTEIN L28, MITOCHONDRIAL"/>
    <property type="match status" value="1"/>
</dbReference>
<keyword evidence="8" id="KW-1185">Reference proteome</keyword>
<comment type="similarity">
    <text evidence="1 5">Belongs to the bacterial ribosomal protein bL28 family.</text>
</comment>
<dbReference type="GO" id="GO:1990904">
    <property type="term" value="C:ribonucleoprotein complex"/>
    <property type="evidence" value="ECO:0007669"/>
    <property type="project" value="UniProtKB-KW"/>
</dbReference>
<dbReference type="KEGG" id="agl:PYTT_1109"/>